<evidence type="ECO:0000256" key="2">
    <source>
        <dbReference type="SAM" id="MobiDB-lite"/>
    </source>
</evidence>
<feature type="compositionally biased region" description="Polar residues" evidence="2">
    <location>
        <begin position="142"/>
        <end position="160"/>
    </location>
</feature>
<dbReference type="Proteomes" id="UP000009168">
    <property type="component" value="Unassembled WGS sequence"/>
</dbReference>
<keyword evidence="4" id="KW-1185">Reference proteome</keyword>
<reference evidence="4" key="1">
    <citation type="journal article" date="2006" name="PLoS Biol.">
        <title>Macronuclear genome sequence of the ciliate Tetrahymena thermophila, a model eukaryote.</title>
        <authorList>
            <person name="Eisen J.A."/>
            <person name="Coyne R.S."/>
            <person name="Wu M."/>
            <person name="Wu D."/>
            <person name="Thiagarajan M."/>
            <person name="Wortman J.R."/>
            <person name="Badger J.H."/>
            <person name="Ren Q."/>
            <person name="Amedeo P."/>
            <person name="Jones K.M."/>
            <person name="Tallon L.J."/>
            <person name="Delcher A.L."/>
            <person name="Salzberg S.L."/>
            <person name="Silva J.C."/>
            <person name="Haas B.J."/>
            <person name="Majoros W.H."/>
            <person name="Farzad M."/>
            <person name="Carlton J.M."/>
            <person name="Smith R.K. Jr."/>
            <person name="Garg J."/>
            <person name="Pearlman R.E."/>
            <person name="Karrer K.M."/>
            <person name="Sun L."/>
            <person name="Manning G."/>
            <person name="Elde N.C."/>
            <person name="Turkewitz A.P."/>
            <person name="Asai D.J."/>
            <person name="Wilkes D.E."/>
            <person name="Wang Y."/>
            <person name="Cai H."/>
            <person name="Collins K."/>
            <person name="Stewart B.A."/>
            <person name="Lee S.R."/>
            <person name="Wilamowska K."/>
            <person name="Weinberg Z."/>
            <person name="Ruzzo W.L."/>
            <person name="Wloga D."/>
            <person name="Gaertig J."/>
            <person name="Frankel J."/>
            <person name="Tsao C.-C."/>
            <person name="Gorovsky M.A."/>
            <person name="Keeling P.J."/>
            <person name="Waller R.F."/>
            <person name="Patron N.J."/>
            <person name="Cherry J.M."/>
            <person name="Stover N.A."/>
            <person name="Krieger C.J."/>
            <person name="del Toro C."/>
            <person name="Ryder H.F."/>
            <person name="Williamson S.C."/>
            <person name="Barbeau R.A."/>
            <person name="Hamilton E.P."/>
            <person name="Orias E."/>
        </authorList>
    </citation>
    <scope>NUCLEOTIDE SEQUENCE [LARGE SCALE GENOMIC DNA]</scope>
    <source>
        <strain evidence="4">SB210</strain>
    </source>
</reference>
<proteinExistence type="predicted"/>
<organism evidence="3 4">
    <name type="scientific">Tetrahymena thermophila (strain SB210)</name>
    <dbReference type="NCBI Taxonomy" id="312017"/>
    <lineage>
        <taxon>Eukaryota</taxon>
        <taxon>Sar</taxon>
        <taxon>Alveolata</taxon>
        <taxon>Ciliophora</taxon>
        <taxon>Intramacronucleata</taxon>
        <taxon>Oligohymenophorea</taxon>
        <taxon>Hymenostomatida</taxon>
        <taxon>Tetrahymenina</taxon>
        <taxon>Tetrahymenidae</taxon>
        <taxon>Tetrahymena</taxon>
    </lineage>
</organism>
<dbReference type="Pfam" id="PF10471">
    <property type="entry name" value="ANAPC_CDC26"/>
    <property type="match status" value="1"/>
</dbReference>
<accession>Q22DQ5</accession>
<dbReference type="InterPro" id="IPR018860">
    <property type="entry name" value="APC_suCDC26"/>
</dbReference>
<evidence type="ECO:0000313" key="3">
    <source>
        <dbReference type="EMBL" id="EAR83399.1"/>
    </source>
</evidence>
<gene>
    <name evidence="3" type="ORF">TTHERM_00938870</name>
</gene>
<keyword evidence="1" id="KW-0833">Ubl conjugation pathway</keyword>
<sequence>MIIRKPTKIELKPEDDFEEYEMYKQEQHEQLSKYNKNQDNCIGQFGSDFGIGIHTSNRYNQQLSLGGTNDRSFIGGSYQSTFQGGFNHNSSISESSINNFSSNNQASFDRSQTGSNSTEGGQYNQLFSALIGGQSLIRPTHTVGNSQQNPNPQTSLNNSN</sequence>
<dbReference type="HOGENOM" id="CLU_1655707_0_0_1"/>
<dbReference type="InParanoid" id="Q22DQ5"/>
<dbReference type="AlphaFoldDB" id="Q22DQ5"/>
<evidence type="ECO:0000256" key="1">
    <source>
        <dbReference type="ARBA" id="ARBA00022786"/>
    </source>
</evidence>
<evidence type="ECO:0000313" key="4">
    <source>
        <dbReference type="Proteomes" id="UP000009168"/>
    </source>
</evidence>
<dbReference type="GO" id="GO:0031145">
    <property type="term" value="P:anaphase-promoting complex-dependent catabolic process"/>
    <property type="evidence" value="ECO:0007669"/>
    <property type="project" value="InterPro"/>
</dbReference>
<protein>
    <submittedName>
        <fullName evidence="3">Anaphase-promoting complex APC subunit 1</fullName>
    </submittedName>
</protein>
<dbReference type="GeneID" id="7840562"/>
<dbReference type="KEGG" id="tet:TTHERM_00938870"/>
<feature type="region of interest" description="Disordered" evidence="2">
    <location>
        <begin position="139"/>
        <end position="160"/>
    </location>
</feature>
<feature type="region of interest" description="Disordered" evidence="2">
    <location>
        <begin position="103"/>
        <end position="122"/>
    </location>
</feature>
<dbReference type="RefSeq" id="XP_001031062.1">
    <property type="nucleotide sequence ID" value="XM_001031062.1"/>
</dbReference>
<name>Q22DQ5_TETTS</name>
<feature type="compositionally biased region" description="Polar residues" evidence="2">
    <location>
        <begin position="105"/>
        <end position="122"/>
    </location>
</feature>
<dbReference type="OrthoDB" id="304996at2759"/>
<dbReference type="GO" id="GO:0005680">
    <property type="term" value="C:anaphase-promoting complex"/>
    <property type="evidence" value="ECO:0007669"/>
    <property type="project" value="InterPro"/>
</dbReference>
<dbReference type="EMBL" id="GG662503">
    <property type="protein sequence ID" value="EAR83399.1"/>
    <property type="molecule type" value="Genomic_DNA"/>
</dbReference>